<dbReference type="EMBL" id="DSWI01000012">
    <property type="protein sequence ID" value="HFG20194.1"/>
    <property type="molecule type" value="Genomic_DNA"/>
</dbReference>
<accession>A0A7C3DME9</accession>
<dbReference type="AlphaFoldDB" id="A0A7C3DME9"/>
<evidence type="ECO:0000259" key="1">
    <source>
        <dbReference type="Pfam" id="PF06094"/>
    </source>
</evidence>
<dbReference type="SUPFAM" id="SSF110857">
    <property type="entry name" value="Gamma-glutamyl cyclotransferase-like"/>
    <property type="match status" value="1"/>
</dbReference>
<feature type="domain" description="Gamma-glutamylcyclotransferase AIG2-like" evidence="1">
    <location>
        <begin position="7"/>
        <end position="135"/>
    </location>
</feature>
<dbReference type="Pfam" id="PF06094">
    <property type="entry name" value="GGACT"/>
    <property type="match status" value="1"/>
</dbReference>
<proteinExistence type="predicted"/>
<dbReference type="RefSeq" id="WP_409657005.1">
    <property type="nucleotide sequence ID" value="NZ_JBKBUW010000037.1"/>
</dbReference>
<dbReference type="GO" id="GO:0016740">
    <property type="term" value="F:transferase activity"/>
    <property type="evidence" value="ECO:0007669"/>
    <property type="project" value="UniProtKB-KW"/>
</dbReference>
<keyword evidence="2" id="KW-0808">Transferase</keyword>
<organism evidence="2">
    <name type="scientific">Meiothermus ruber</name>
    <dbReference type="NCBI Taxonomy" id="277"/>
    <lineage>
        <taxon>Bacteria</taxon>
        <taxon>Thermotogati</taxon>
        <taxon>Deinococcota</taxon>
        <taxon>Deinococci</taxon>
        <taxon>Thermales</taxon>
        <taxon>Thermaceae</taxon>
        <taxon>Meiothermus</taxon>
    </lineage>
</organism>
<dbReference type="InterPro" id="IPR009288">
    <property type="entry name" value="AIG2-like_dom"/>
</dbReference>
<dbReference type="InterPro" id="IPR013024">
    <property type="entry name" value="GGCT-like"/>
</dbReference>
<evidence type="ECO:0000313" key="2">
    <source>
        <dbReference type="EMBL" id="HFG20194.1"/>
    </source>
</evidence>
<gene>
    <name evidence="2" type="ORF">ENS82_05650</name>
</gene>
<dbReference type="Gene3D" id="3.10.490.10">
    <property type="entry name" value="Gamma-glutamyl cyclotransferase-like"/>
    <property type="match status" value="1"/>
</dbReference>
<reference evidence="2" key="1">
    <citation type="journal article" date="2020" name="mSystems">
        <title>Genome- and Community-Level Interaction Insights into Carbon Utilization and Element Cycling Functions of Hydrothermarchaeota in Hydrothermal Sediment.</title>
        <authorList>
            <person name="Zhou Z."/>
            <person name="Liu Y."/>
            <person name="Xu W."/>
            <person name="Pan J."/>
            <person name="Luo Z.H."/>
            <person name="Li M."/>
        </authorList>
    </citation>
    <scope>NUCLEOTIDE SEQUENCE [LARGE SCALE GENOMIC DNA]</scope>
    <source>
        <strain evidence="2">SpSt-524</strain>
    </source>
</reference>
<sequence length="142" mass="16209">MNAPEAVFVYGTLKQGERNFQVSKEAGWLRSAEAYIEGFRLFHIPRSEVRPYAYPGVVRGEGRVWGEVQWFADLAHALELLDELEDEGREYRRIPTTAYLSQPVPQPCAVWVYTYPSLGAMQSVSGLWLPEGVWREETQSKG</sequence>
<dbReference type="InterPro" id="IPR036568">
    <property type="entry name" value="GGCT-like_sf"/>
</dbReference>
<name>A0A7C3DME9_MEIRU</name>
<dbReference type="CDD" id="cd06661">
    <property type="entry name" value="GGCT_like"/>
    <property type="match status" value="1"/>
</dbReference>
<comment type="caution">
    <text evidence="2">The sequence shown here is derived from an EMBL/GenBank/DDBJ whole genome shotgun (WGS) entry which is preliminary data.</text>
</comment>
<protein>
    <submittedName>
        <fullName evidence="2">Gamma-glutamylcyclotransferase</fullName>
    </submittedName>
</protein>